<dbReference type="PANTHER" id="PTHR35481:SF3">
    <property type="entry name" value="(RAPE) HYPOTHETICAL PROTEIN"/>
    <property type="match status" value="1"/>
</dbReference>
<feature type="compositionally biased region" description="Basic residues" evidence="1">
    <location>
        <begin position="1"/>
        <end position="10"/>
    </location>
</feature>
<evidence type="ECO:0000313" key="3">
    <source>
        <dbReference type="EMBL" id="CAA7052138.1"/>
    </source>
</evidence>
<name>A0A6D2KSN8_9BRAS</name>
<dbReference type="InterPro" id="IPR057225">
    <property type="entry name" value="DUF7903"/>
</dbReference>
<dbReference type="PANTHER" id="PTHR35481">
    <property type="entry name" value="DNA-DIRECTED RNA POLYMERASE SUBUNIT ALPHA"/>
    <property type="match status" value="1"/>
</dbReference>
<dbReference type="EMBL" id="CACVBM020001496">
    <property type="protein sequence ID" value="CAA7052138.1"/>
    <property type="molecule type" value="Genomic_DNA"/>
</dbReference>
<accession>A0A6D2KSN8</accession>
<gene>
    <name evidence="3" type="ORF">MERR_LOCUS39373</name>
</gene>
<evidence type="ECO:0000313" key="4">
    <source>
        <dbReference type="Proteomes" id="UP000467841"/>
    </source>
</evidence>
<dbReference type="Pfam" id="PF25475">
    <property type="entry name" value="DUF7903"/>
    <property type="match status" value="1"/>
</dbReference>
<dbReference type="AlphaFoldDB" id="A0A6D2KSN8"/>
<protein>
    <recommendedName>
        <fullName evidence="2">DUF7903 domain-containing protein</fullName>
    </recommendedName>
</protein>
<keyword evidence="4" id="KW-1185">Reference proteome</keyword>
<feature type="region of interest" description="Disordered" evidence="1">
    <location>
        <begin position="1"/>
        <end position="23"/>
    </location>
</feature>
<reference evidence="3" key="1">
    <citation type="submission" date="2020-01" db="EMBL/GenBank/DDBJ databases">
        <authorList>
            <person name="Mishra B."/>
        </authorList>
    </citation>
    <scope>NUCLEOTIDE SEQUENCE [LARGE SCALE GENOMIC DNA]</scope>
</reference>
<dbReference type="OrthoDB" id="2014147at2759"/>
<evidence type="ECO:0000256" key="1">
    <source>
        <dbReference type="SAM" id="MobiDB-lite"/>
    </source>
</evidence>
<comment type="caution">
    <text evidence="3">The sequence shown here is derived from an EMBL/GenBank/DDBJ whole genome shotgun (WGS) entry which is preliminary data.</text>
</comment>
<evidence type="ECO:0000259" key="2">
    <source>
        <dbReference type="Pfam" id="PF25475"/>
    </source>
</evidence>
<proteinExistence type="predicted"/>
<feature type="domain" description="DUF7903" evidence="2">
    <location>
        <begin position="41"/>
        <end position="213"/>
    </location>
</feature>
<organism evidence="3 4">
    <name type="scientific">Microthlaspi erraticum</name>
    <dbReference type="NCBI Taxonomy" id="1685480"/>
    <lineage>
        <taxon>Eukaryota</taxon>
        <taxon>Viridiplantae</taxon>
        <taxon>Streptophyta</taxon>
        <taxon>Embryophyta</taxon>
        <taxon>Tracheophyta</taxon>
        <taxon>Spermatophyta</taxon>
        <taxon>Magnoliopsida</taxon>
        <taxon>eudicotyledons</taxon>
        <taxon>Gunneridae</taxon>
        <taxon>Pentapetalae</taxon>
        <taxon>rosids</taxon>
        <taxon>malvids</taxon>
        <taxon>Brassicales</taxon>
        <taxon>Brassicaceae</taxon>
        <taxon>Coluteocarpeae</taxon>
        <taxon>Microthlaspi</taxon>
    </lineage>
</organism>
<sequence length="318" mass="36363">MSYIPPHKRYLKDPVKPSPVPDSLDTKFKKKLDFKSSSTKGNNAIVYSREAISRWFPIGSNVTENDVSPSLKLVPLSSDSTERRNGQTYLVLMNNNIQKADMTTEEKEKEERTRWMLVAEKVEEDLVLAYEKAKKWLIEDCHHGDNAKLRLVARFGKILFYGRQAGPVAECSLRRNKIFSTDVPTSFIQNIKSKAISSHEFCIGEDKETFIVKTELNHARHLVVDVSCIDKSLDMRLMLAANRKLMALTEKEKSNIKELLDSATVDPKVKGGVRWRLGSSRDGYRIFEEKEIERGCVMEMLRDALGTIWDFLLCDANL</sequence>
<dbReference type="Proteomes" id="UP000467841">
    <property type="component" value="Unassembled WGS sequence"/>
</dbReference>